<evidence type="ECO:0000256" key="1">
    <source>
        <dbReference type="SAM" id="MobiDB-lite"/>
    </source>
</evidence>
<feature type="compositionally biased region" description="Low complexity" evidence="1">
    <location>
        <begin position="32"/>
        <end position="42"/>
    </location>
</feature>
<sequence>MLCEWTTYDIFEVNNNDDEDQPPVLTPSVPATQTTTMPTMPQITRNRASTNNLFAADSLNASIAAVIAASQPIIPDNYAENLQSSLTMKKDLRGTVTVTHHTEHHYTQKNYCHI</sequence>
<reference evidence="3" key="1">
    <citation type="submission" date="2022-11" db="UniProtKB">
        <authorList>
            <consortium name="WormBaseParasite"/>
        </authorList>
    </citation>
    <scope>IDENTIFICATION</scope>
</reference>
<feature type="region of interest" description="Disordered" evidence="1">
    <location>
        <begin position="15"/>
        <end position="43"/>
    </location>
</feature>
<keyword evidence="2" id="KW-1185">Reference proteome</keyword>
<dbReference type="Proteomes" id="UP000887566">
    <property type="component" value="Unplaced"/>
</dbReference>
<organism evidence="2 3">
    <name type="scientific">Plectus sambesii</name>
    <dbReference type="NCBI Taxonomy" id="2011161"/>
    <lineage>
        <taxon>Eukaryota</taxon>
        <taxon>Metazoa</taxon>
        <taxon>Ecdysozoa</taxon>
        <taxon>Nematoda</taxon>
        <taxon>Chromadorea</taxon>
        <taxon>Plectida</taxon>
        <taxon>Plectina</taxon>
        <taxon>Plectoidea</taxon>
        <taxon>Plectidae</taxon>
        <taxon>Plectus</taxon>
    </lineage>
</organism>
<dbReference type="WBParaSite" id="PSAMB.scaffold13231size2369.g35363.t1">
    <property type="protein sequence ID" value="PSAMB.scaffold13231size2369.g35363.t1"/>
    <property type="gene ID" value="PSAMB.scaffold13231size2369.g35363"/>
</dbReference>
<dbReference type="AlphaFoldDB" id="A0A914UXJ4"/>
<accession>A0A914UXJ4</accession>
<name>A0A914UXJ4_9BILA</name>
<proteinExistence type="predicted"/>
<evidence type="ECO:0000313" key="2">
    <source>
        <dbReference type="Proteomes" id="UP000887566"/>
    </source>
</evidence>
<evidence type="ECO:0000313" key="3">
    <source>
        <dbReference type="WBParaSite" id="PSAMB.scaffold13231size2369.g35363.t1"/>
    </source>
</evidence>
<protein>
    <submittedName>
        <fullName evidence="3">Uncharacterized protein</fullName>
    </submittedName>
</protein>